<dbReference type="Pfam" id="PF13377">
    <property type="entry name" value="Peripla_BP_3"/>
    <property type="match status" value="1"/>
</dbReference>
<keyword evidence="2" id="KW-0238">DNA-binding</keyword>
<sequence>MCEPQHRCRIHESARMHGLSGTQDIAVTGFDDSPIAMMARCKLATVRQNSTKHGTVLAEPLRRQLAGEAIGKEIVQLPTEVIIRGSTEFVP</sequence>
<evidence type="ECO:0000259" key="4">
    <source>
        <dbReference type="Pfam" id="PF13377"/>
    </source>
</evidence>
<dbReference type="PANTHER" id="PTHR30146">
    <property type="entry name" value="LACI-RELATED TRANSCRIPTIONAL REPRESSOR"/>
    <property type="match status" value="1"/>
</dbReference>
<evidence type="ECO:0000256" key="3">
    <source>
        <dbReference type="ARBA" id="ARBA00023163"/>
    </source>
</evidence>
<accession>A0AB39UC74</accession>
<evidence type="ECO:0000256" key="2">
    <source>
        <dbReference type="ARBA" id="ARBA00023125"/>
    </source>
</evidence>
<keyword evidence="1" id="KW-0805">Transcription regulation</keyword>
<dbReference type="GO" id="GO:0003700">
    <property type="term" value="F:DNA-binding transcription factor activity"/>
    <property type="evidence" value="ECO:0007669"/>
    <property type="project" value="TreeGrafter"/>
</dbReference>
<dbReference type="GO" id="GO:0000976">
    <property type="term" value="F:transcription cis-regulatory region binding"/>
    <property type="evidence" value="ECO:0007669"/>
    <property type="project" value="TreeGrafter"/>
</dbReference>
<dbReference type="EMBL" id="CP129675">
    <property type="protein sequence ID" value="XDS46660.1"/>
    <property type="molecule type" value="Genomic_DNA"/>
</dbReference>
<dbReference type="InterPro" id="IPR046335">
    <property type="entry name" value="LacI/GalR-like_sensor"/>
</dbReference>
<name>A0AB39UC74_9BIFI</name>
<keyword evidence="3" id="KW-0804">Transcription</keyword>
<feature type="domain" description="Transcriptional regulator LacI/GalR-like sensor" evidence="4">
    <location>
        <begin position="13"/>
        <end position="87"/>
    </location>
</feature>
<dbReference type="Gene3D" id="3.40.50.2300">
    <property type="match status" value="1"/>
</dbReference>
<dbReference type="PANTHER" id="PTHR30146:SF138">
    <property type="entry name" value="TRANSCRIPTIONAL REGULATORY PROTEIN"/>
    <property type="match status" value="1"/>
</dbReference>
<dbReference type="RefSeq" id="WP_081884078.1">
    <property type="nucleotide sequence ID" value="NZ_CP129675.1"/>
</dbReference>
<proteinExistence type="predicted"/>
<organism evidence="5">
    <name type="scientific">Bifidobacterium fermentum</name>
    <dbReference type="NCBI Taxonomy" id="3059035"/>
    <lineage>
        <taxon>Bacteria</taxon>
        <taxon>Bacillati</taxon>
        <taxon>Actinomycetota</taxon>
        <taxon>Actinomycetes</taxon>
        <taxon>Bifidobacteriales</taxon>
        <taxon>Bifidobacteriaceae</taxon>
        <taxon>Bifidobacterium</taxon>
    </lineage>
</organism>
<dbReference type="EMBL" id="CP129682">
    <property type="protein sequence ID" value="XDS48636.1"/>
    <property type="molecule type" value="Genomic_DNA"/>
</dbReference>
<evidence type="ECO:0000256" key="1">
    <source>
        <dbReference type="ARBA" id="ARBA00023015"/>
    </source>
</evidence>
<gene>
    <name evidence="6" type="ORF">QN216_10050</name>
    <name evidence="5" type="ORF">QN217_00420</name>
</gene>
<dbReference type="AlphaFoldDB" id="A0AB39UC74"/>
<protein>
    <submittedName>
        <fullName evidence="5">Substrate-binding domain-containing protein</fullName>
    </submittedName>
</protein>
<dbReference type="InterPro" id="IPR028082">
    <property type="entry name" value="Peripla_BP_I"/>
</dbReference>
<dbReference type="SUPFAM" id="SSF53822">
    <property type="entry name" value="Periplasmic binding protein-like I"/>
    <property type="match status" value="1"/>
</dbReference>
<reference evidence="5" key="1">
    <citation type="submission" date="2023-07" db="EMBL/GenBank/DDBJ databases">
        <title>Bifidobacterium aquikefiriaerophilum sp. nov. and Bifidobacterium eccum sp. nov., isolated from water kefir.</title>
        <authorList>
            <person name="Breselge S."/>
            <person name="Bellassi P."/>
            <person name="Barcenilla C."/>
            <person name="Alvarez-Ordonez A."/>
            <person name="Morelli L."/>
            <person name="Cotter P.D."/>
        </authorList>
    </citation>
    <scope>NUCLEOTIDE SEQUENCE</scope>
    <source>
        <strain evidence="6">WK013_4_14</strain>
        <strain evidence="5">WK048_4_13</strain>
    </source>
</reference>
<dbReference type="GeneID" id="98299538"/>
<evidence type="ECO:0000313" key="5">
    <source>
        <dbReference type="EMBL" id="XDS46660.1"/>
    </source>
</evidence>
<evidence type="ECO:0000313" key="6">
    <source>
        <dbReference type="EMBL" id="XDS48636.1"/>
    </source>
</evidence>